<dbReference type="Pfam" id="PF07911">
    <property type="entry name" value="DUF1677"/>
    <property type="match status" value="1"/>
</dbReference>
<dbReference type="InterPro" id="IPR012876">
    <property type="entry name" value="DUF1677_pln"/>
</dbReference>
<name>A0A8X8XK17_SALSN</name>
<protein>
    <submittedName>
        <fullName evidence="2">Uncharacterized protein</fullName>
    </submittedName>
</protein>
<sequence>MSDLNDVNFVKCDCCCLSEECTRCYITTIREMYGGKWICGLCAEAVKDEVLRCGNPDEAMARHLTFCTNFRASGPPQVRLIRAMTQLLRKSSKSMPSSPRDATVLTRSESCLPSLTLDDASP</sequence>
<dbReference type="AlphaFoldDB" id="A0A8X8XK17"/>
<dbReference type="Proteomes" id="UP000298416">
    <property type="component" value="Unassembled WGS sequence"/>
</dbReference>
<evidence type="ECO:0000313" key="2">
    <source>
        <dbReference type="EMBL" id="KAG6415845.1"/>
    </source>
</evidence>
<organism evidence="2">
    <name type="scientific">Salvia splendens</name>
    <name type="common">Scarlet sage</name>
    <dbReference type="NCBI Taxonomy" id="180675"/>
    <lineage>
        <taxon>Eukaryota</taxon>
        <taxon>Viridiplantae</taxon>
        <taxon>Streptophyta</taxon>
        <taxon>Embryophyta</taxon>
        <taxon>Tracheophyta</taxon>
        <taxon>Spermatophyta</taxon>
        <taxon>Magnoliopsida</taxon>
        <taxon>eudicotyledons</taxon>
        <taxon>Gunneridae</taxon>
        <taxon>Pentapetalae</taxon>
        <taxon>asterids</taxon>
        <taxon>lamiids</taxon>
        <taxon>Lamiales</taxon>
        <taxon>Lamiaceae</taxon>
        <taxon>Nepetoideae</taxon>
        <taxon>Mentheae</taxon>
        <taxon>Salviinae</taxon>
        <taxon>Salvia</taxon>
        <taxon>Salvia subgen. Calosphace</taxon>
        <taxon>core Calosphace</taxon>
    </lineage>
</organism>
<evidence type="ECO:0000256" key="1">
    <source>
        <dbReference type="SAM" id="MobiDB-lite"/>
    </source>
</evidence>
<comment type="caution">
    <text evidence="2">The sequence shown here is derived from an EMBL/GenBank/DDBJ whole genome shotgun (WGS) entry which is preliminary data.</text>
</comment>
<accession>A0A8X8XK17</accession>
<gene>
    <name evidence="2" type="ORF">SASPL_123264</name>
</gene>
<feature type="region of interest" description="Disordered" evidence="1">
    <location>
        <begin position="90"/>
        <end position="122"/>
    </location>
</feature>
<proteinExistence type="predicted"/>
<dbReference type="EMBL" id="PNBA02000008">
    <property type="protein sequence ID" value="KAG6415845.1"/>
    <property type="molecule type" value="Genomic_DNA"/>
</dbReference>
<feature type="compositionally biased region" description="Low complexity" evidence="1">
    <location>
        <begin position="90"/>
        <end position="100"/>
    </location>
</feature>
<reference evidence="2" key="2">
    <citation type="submission" date="2020-08" db="EMBL/GenBank/DDBJ databases">
        <title>Plant Genome Project.</title>
        <authorList>
            <person name="Zhang R.-G."/>
        </authorList>
    </citation>
    <scope>NUCLEOTIDE SEQUENCE</scope>
    <source>
        <strain evidence="2">Huo1</strain>
        <tissue evidence="2">Leaf</tissue>
    </source>
</reference>
<reference evidence="2" key="1">
    <citation type="submission" date="2018-01" db="EMBL/GenBank/DDBJ databases">
        <authorList>
            <person name="Mao J.F."/>
        </authorList>
    </citation>
    <scope>NUCLEOTIDE SEQUENCE</scope>
    <source>
        <strain evidence="2">Huo1</strain>
        <tissue evidence="2">Leaf</tissue>
    </source>
</reference>
<dbReference type="PANTHER" id="PTHR33108">
    <property type="entry name" value="OS01G0745000 PROTEIN"/>
    <property type="match status" value="1"/>
</dbReference>
<evidence type="ECO:0000313" key="3">
    <source>
        <dbReference type="Proteomes" id="UP000298416"/>
    </source>
</evidence>
<keyword evidence="3" id="KW-1185">Reference proteome</keyword>
<dbReference type="PANTHER" id="PTHR33108:SF32">
    <property type="entry name" value="DUF1677 FAMILY PROTEIN (DUF1677)"/>
    <property type="match status" value="1"/>
</dbReference>